<evidence type="ECO:0000313" key="2">
    <source>
        <dbReference type="EMBL" id="CAF2057471.1"/>
    </source>
</evidence>
<proteinExistence type="predicted"/>
<reference evidence="2" key="1">
    <citation type="submission" date="2021-01" db="EMBL/GenBank/DDBJ databases">
        <authorList>
            <consortium name="Genoscope - CEA"/>
            <person name="William W."/>
        </authorList>
    </citation>
    <scope>NUCLEOTIDE SEQUENCE</scope>
</reference>
<dbReference type="EMBL" id="HG994370">
    <property type="protein sequence ID" value="CAF2057471.1"/>
    <property type="molecule type" value="Genomic_DNA"/>
</dbReference>
<protein>
    <submittedName>
        <fullName evidence="2">(rape) hypothetical protein</fullName>
    </submittedName>
</protein>
<feature type="region of interest" description="Disordered" evidence="1">
    <location>
        <begin position="1"/>
        <end position="25"/>
    </location>
</feature>
<evidence type="ECO:0000256" key="1">
    <source>
        <dbReference type="SAM" id="MobiDB-lite"/>
    </source>
</evidence>
<dbReference type="AlphaFoldDB" id="A0A816Q8N4"/>
<accession>A0A816Q8N4</accession>
<gene>
    <name evidence="2" type="ORF">DARMORV10_C06P17050.1</name>
</gene>
<organism evidence="2">
    <name type="scientific">Brassica napus</name>
    <name type="common">Rape</name>
    <dbReference type="NCBI Taxonomy" id="3708"/>
    <lineage>
        <taxon>Eukaryota</taxon>
        <taxon>Viridiplantae</taxon>
        <taxon>Streptophyta</taxon>
        <taxon>Embryophyta</taxon>
        <taxon>Tracheophyta</taxon>
        <taxon>Spermatophyta</taxon>
        <taxon>Magnoliopsida</taxon>
        <taxon>eudicotyledons</taxon>
        <taxon>Gunneridae</taxon>
        <taxon>Pentapetalae</taxon>
        <taxon>rosids</taxon>
        <taxon>malvids</taxon>
        <taxon>Brassicales</taxon>
        <taxon>Brassicaceae</taxon>
        <taxon>Brassiceae</taxon>
        <taxon>Brassica</taxon>
    </lineage>
</organism>
<sequence>MTFNLRPRSLVRKSKRQKKPPKSLLGNYECDKRFLNLARQTVCRVKQPKK</sequence>
<feature type="compositionally biased region" description="Basic residues" evidence="1">
    <location>
        <begin position="9"/>
        <end position="21"/>
    </location>
</feature>
<name>A0A816Q8N4_BRANA</name>
<dbReference type="Proteomes" id="UP001295469">
    <property type="component" value="Chromosome C06"/>
</dbReference>